<dbReference type="GO" id="GO:0005737">
    <property type="term" value="C:cytoplasm"/>
    <property type="evidence" value="ECO:0007669"/>
    <property type="project" value="UniProtKB-ARBA"/>
</dbReference>
<dbReference type="Pfam" id="PF01852">
    <property type="entry name" value="START"/>
    <property type="match status" value="1"/>
</dbReference>
<reference evidence="3" key="1">
    <citation type="submission" date="2016-07" db="EMBL/GenBank/DDBJ databases">
        <title>Nontailed viruses are major unrecognized killers of bacteria in the ocean.</title>
        <authorList>
            <person name="Kauffman K."/>
            <person name="Hussain F."/>
            <person name="Yang J."/>
            <person name="Arevalo P."/>
            <person name="Brown J."/>
            <person name="Cutler M."/>
            <person name="Kelly L."/>
            <person name="Polz M.F."/>
        </authorList>
    </citation>
    <scope>NUCLEOTIDE SEQUENCE [LARGE SCALE GENOMIC DNA]</scope>
    <source>
        <strain evidence="3">10N.261.55.E11</strain>
    </source>
</reference>
<dbReference type="PANTHER" id="PTHR19308">
    <property type="entry name" value="PHOSPHATIDYLCHOLINE TRANSFER PROTEIN"/>
    <property type="match status" value="1"/>
</dbReference>
<dbReference type="PIRSF" id="PIRSF039033">
    <property type="entry name" value="START_dom"/>
    <property type="match status" value="1"/>
</dbReference>
<dbReference type="Gene3D" id="3.30.530.20">
    <property type="match status" value="1"/>
</dbReference>
<evidence type="ECO:0000313" key="3">
    <source>
        <dbReference type="Proteomes" id="UP000235330"/>
    </source>
</evidence>
<evidence type="ECO:0000259" key="1">
    <source>
        <dbReference type="PROSITE" id="PS50848"/>
    </source>
</evidence>
<comment type="caution">
    <text evidence="2">The sequence shown here is derived from an EMBL/GenBank/DDBJ whole genome shotgun (WGS) entry which is preliminary data.</text>
</comment>
<dbReference type="PROSITE" id="PS50848">
    <property type="entry name" value="START"/>
    <property type="match status" value="1"/>
</dbReference>
<proteinExistence type="predicted"/>
<dbReference type="RefSeq" id="WP_102516156.1">
    <property type="nucleotide sequence ID" value="NZ_CAWNSM010000018.1"/>
</dbReference>
<dbReference type="InterPro" id="IPR002913">
    <property type="entry name" value="START_lipid-bd_dom"/>
</dbReference>
<dbReference type="Proteomes" id="UP000235330">
    <property type="component" value="Unassembled WGS sequence"/>
</dbReference>
<dbReference type="CDD" id="cd08876">
    <property type="entry name" value="START_1"/>
    <property type="match status" value="1"/>
</dbReference>
<dbReference type="EMBL" id="MCWU01000018">
    <property type="protein sequence ID" value="PMJ67449.1"/>
    <property type="molecule type" value="Genomic_DNA"/>
</dbReference>
<dbReference type="InterPro" id="IPR051213">
    <property type="entry name" value="START_lipid_transfer"/>
</dbReference>
<accession>A0A2N7FDS0</accession>
<evidence type="ECO:0000313" key="2">
    <source>
        <dbReference type="EMBL" id="PMJ67449.1"/>
    </source>
</evidence>
<gene>
    <name evidence="2" type="ORF">BCU17_16915</name>
</gene>
<dbReference type="SUPFAM" id="SSF55961">
    <property type="entry name" value="Bet v1-like"/>
    <property type="match status" value="1"/>
</dbReference>
<protein>
    <recommendedName>
        <fullName evidence="1">START domain-containing protein</fullName>
    </recommendedName>
</protein>
<dbReference type="AlphaFoldDB" id="A0A2N7FDS0"/>
<dbReference type="InterPro" id="IPR023393">
    <property type="entry name" value="START-like_dom_sf"/>
</dbReference>
<name>A0A2N7FDS0_VIBSP</name>
<dbReference type="GO" id="GO:0008289">
    <property type="term" value="F:lipid binding"/>
    <property type="evidence" value="ECO:0007669"/>
    <property type="project" value="InterPro"/>
</dbReference>
<dbReference type="PANTHER" id="PTHR19308:SF14">
    <property type="entry name" value="START DOMAIN-CONTAINING PROTEIN"/>
    <property type="match status" value="1"/>
</dbReference>
<organism evidence="2 3">
    <name type="scientific">Vibrio splendidus</name>
    <dbReference type="NCBI Taxonomy" id="29497"/>
    <lineage>
        <taxon>Bacteria</taxon>
        <taxon>Pseudomonadati</taxon>
        <taxon>Pseudomonadota</taxon>
        <taxon>Gammaproteobacteria</taxon>
        <taxon>Vibrionales</taxon>
        <taxon>Vibrionaceae</taxon>
        <taxon>Vibrio</taxon>
    </lineage>
</organism>
<dbReference type="InterPro" id="IPR028347">
    <property type="entry name" value="START_dom_prot"/>
</dbReference>
<sequence>MILPRILVLGFYALSTLAYATPWQFVKSEDGITIHKRNHGNGLVEVRAQMQVETSYSGFLLLLEDSDNIPNWIDNVSNSEVLMQISSNENIVYTQFKAPWPARDRDMVTYSSYGVEDNQFTLTIKDASNYLAKEPGYIRIKEVDALWTLNALTNGFTHISYTAYANAGGILPDWLMNRLSANNAFSTFNKLKSQLPKYQGKQHPNLPSKSR</sequence>
<feature type="domain" description="START" evidence="1">
    <location>
        <begin position="23"/>
        <end position="200"/>
    </location>
</feature>